<dbReference type="Proteomes" id="UP000799776">
    <property type="component" value="Unassembled WGS sequence"/>
</dbReference>
<evidence type="ECO:0000256" key="1">
    <source>
        <dbReference type="SAM" id="MobiDB-lite"/>
    </source>
</evidence>
<gene>
    <name evidence="2" type="ORF">K490DRAFT_32009</name>
</gene>
<feature type="region of interest" description="Disordered" evidence="1">
    <location>
        <begin position="165"/>
        <end position="203"/>
    </location>
</feature>
<feature type="region of interest" description="Disordered" evidence="1">
    <location>
        <begin position="543"/>
        <end position="644"/>
    </location>
</feature>
<feature type="region of interest" description="Disordered" evidence="1">
    <location>
        <begin position="425"/>
        <end position="445"/>
    </location>
</feature>
<feature type="compositionally biased region" description="Polar residues" evidence="1">
    <location>
        <begin position="1"/>
        <end position="17"/>
    </location>
</feature>
<evidence type="ECO:0000313" key="2">
    <source>
        <dbReference type="EMBL" id="KAF2092049.1"/>
    </source>
</evidence>
<dbReference type="EMBL" id="ML978711">
    <property type="protein sequence ID" value="KAF2092049.1"/>
    <property type="molecule type" value="Genomic_DNA"/>
</dbReference>
<keyword evidence="3" id="KW-1185">Reference proteome</keyword>
<feature type="compositionally biased region" description="Polar residues" evidence="1">
    <location>
        <begin position="551"/>
        <end position="566"/>
    </location>
</feature>
<name>A0A9P4M3P0_9PEZI</name>
<comment type="caution">
    <text evidence="2">The sequence shown here is derived from an EMBL/GenBank/DDBJ whole genome shotgun (WGS) entry which is preliminary data.</text>
</comment>
<feature type="compositionally biased region" description="Polar residues" evidence="1">
    <location>
        <begin position="464"/>
        <end position="475"/>
    </location>
</feature>
<evidence type="ECO:0000313" key="3">
    <source>
        <dbReference type="Proteomes" id="UP000799776"/>
    </source>
</evidence>
<feature type="compositionally biased region" description="Basic and acidic residues" evidence="1">
    <location>
        <begin position="284"/>
        <end position="298"/>
    </location>
</feature>
<sequence length="644" mass="69559">MLTISQSGKDADNSSVAGSPAVNAAPALPTVGEAEEPAEPLSPVATPSNAPPTEIPAATPKTNKKSSGFLSYFSRTPKNKTPIAPTGLEMHPHHHQTSTAKPLDEARWLGFSAMGPHTEPVKKGTNKVPVTQVTPTKAQEVEETKPLSTPEFKFRFRRQSLELSPEAKREQMRANPDEFGIKTGEDARKIAKPKGKAGRFSDVHMREFKKMDSIANSPYARARAVRDKAAAEELKRTQPKAEEDKPAKSLKRSPSKADLDSQDGKPASRLPRTKSSVSLNKPAESSKRTKHTREDDASTARPVSREGGVPATPSSNIGLHRSNTRIPRGLSHLHTPTKASLARSQSVKTLKKTTMIPTLGRSPSVQNLGTPTKPRTPATSLMDGMRKTSQTLSRLPTMKSILRTPIRHYSDDPAKIAAGTHIATPPGLSNLEKSFPDVPATEPAQKRVEFTASTLARMEKDRSQSGQAPSPTKEQASPEVPVQTSGAVTYPTLGSEVPVQTSAAVTYPTLPFGSTSPTRRTTVDGAAGDFTFRSDQSIKFGSAMAKPTIRQVRTSDVTDSMPNPFTGSPKKRKMGFADTIAEEEKENNSEEEEGRPAKKQRYAPSTPAKKTPVSRIATGQRGKRQSALSQARLNLLAQPKNKRG</sequence>
<protein>
    <recommendedName>
        <fullName evidence="4">Erythromycin esterase</fullName>
    </recommendedName>
</protein>
<evidence type="ECO:0008006" key="4">
    <source>
        <dbReference type="Google" id="ProtNLM"/>
    </source>
</evidence>
<feature type="region of interest" description="Disordered" evidence="1">
    <location>
        <begin position="1"/>
        <end position="83"/>
    </location>
</feature>
<dbReference type="OrthoDB" id="5204833at2759"/>
<accession>A0A9P4M3P0</accession>
<dbReference type="AlphaFoldDB" id="A0A9P4M3P0"/>
<reference evidence="2" key="1">
    <citation type="journal article" date="2020" name="Stud. Mycol.">
        <title>101 Dothideomycetes genomes: a test case for predicting lifestyles and emergence of pathogens.</title>
        <authorList>
            <person name="Haridas S."/>
            <person name="Albert R."/>
            <person name="Binder M."/>
            <person name="Bloem J."/>
            <person name="Labutti K."/>
            <person name="Salamov A."/>
            <person name="Andreopoulos B."/>
            <person name="Baker S."/>
            <person name="Barry K."/>
            <person name="Bills G."/>
            <person name="Bluhm B."/>
            <person name="Cannon C."/>
            <person name="Castanera R."/>
            <person name="Culley D."/>
            <person name="Daum C."/>
            <person name="Ezra D."/>
            <person name="Gonzalez J."/>
            <person name="Henrissat B."/>
            <person name="Kuo A."/>
            <person name="Liang C."/>
            <person name="Lipzen A."/>
            <person name="Lutzoni F."/>
            <person name="Magnuson J."/>
            <person name="Mondo S."/>
            <person name="Nolan M."/>
            <person name="Ohm R."/>
            <person name="Pangilinan J."/>
            <person name="Park H.-J."/>
            <person name="Ramirez L."/>
            <person name="Alfaro M."/>
            <person name="Sun H."/>
            <person name="Tritt A."/>
            <person name="Yoshinaga Y."/>
            <person name="Zwiers L.-H."/>
            <person name="Turgeon B."/>
            <person name="Goodwin S."/>
            <person name="Spatafora J."/>
            <person name="Crous P."/>
            <person name="Grigoriev I."/>
        </authorList>
    </citation>
    <scope>NUCLEOTIDE SEQUENCE</scope>
    <source>
        <strain evidence="2">CBS 121410</strain>
    </source>
</reference>
<feature type="compositionally biased region" description="Acidic residues" evidence="1">
    <location>
        <begin position="580"/>
        <end position="593"/>
    </location>
</feature>
<feature type="compositionally biased region" description="Basic and acidic residues" evidence="1">
    <location>
        <begin position="224"/>
        <end position="247"/>
    </location>
</feature>
<feature type="region of interest" description="Disordered" evidence="1">
    <location>
        <begin position="457"/>
        <end position="489"/>
    </location>
</feature>
<feature type="region of interest" description="Disordered" evidence="1">
    <location>
        <begin position="219"/>
        <end position="392"/>
    </location>
</feature>
<organism evidence="2 3">
    <name type="scientific">Saccharata proteae CBS 121410</name>
    <dbReference type="NCBI Taxonomy" id="1314787"/>
    <lineage>
        <taxon>Eukaryota</taxon>
        <taxon>Fungi</taxon>
        <taxon>Dikarya</taxon>
        <taxon>Ascomycota</taxon>
        <taxon>Pezizomycotina</taxon>
        <taxon>Dothideomycetes</taxon>
        <taxon>Dothideomycetes incertae sedis</taxon>
        <taxon>Botryosphaeriales</taxon>
        <taxon>Saccharataceae</taxon>
        <taxon>Saccharata</taxon>
    </lineage>
</organism>
<feature type="compositionally biased region" description="Polar residues" evidence="1">
    <location>
        <begin position="65"/>
        <end position="76"/>
    </location>
</feature>
<feature type="compositionally biased region" description="Polar residues" evidence="1">
    <location>
        <begin position="361"/>
        <end position="370"/>
    </location>
</feature>
<proteinExistence type="predicted"/>
<feature type="compositionally biased region" description="Basic and acidic residues" evidence="1">
    <location>
        <begin position="165"/>
        <end position="189"/>
    </location>
</feature>